<dbReference type="InterPro" id="IPR006204">
    <property type="entry name" value="GHMP_kinase_N_dom"/>
</dbReference>
<dbReference type="GO" id="GO:0004335">
    <property type="term" value="F:galactokinase activity"/>
    <property type="evidence" value="ECO:0007669"/>
    <property type="project" value="UniProtKB-UniRule"/>
</dbReference>
<dbReference type="Pfam" id="PF08544">
    <property type="entry name" value="GHMP_kinases_C"/>
    <property type="match status" value="1"/>
</dbReference>
<protein>
    <recommendedName>
        <fullName evidence="11 12">Galactokinase</fullName>
        <ecNumber evidence="11 12">2.7.1.6</ecNumber>
    </recommendedName>
    <alternativeName>
        <fullName evidence="11">Galactose kinase</fullName>
    </alternativeName>
</protein>
<dbReference type="InterPro" id="IPR022963">
    <property type="entry name" value="Galactokinase_bac"/>
</dbReference>
<evidence type="ECO:0000256" key="10">
    <source>
        <dbReference type="ARBA" id="ARBA00023277"/>
    </source>
</evidence>
<evidence type="ECO:0000259" key="13">
    <source>
        <dbReference type="Pfam" id="PF00288"/>
    </source>
</evidence>
<evidence type="ECO:0000256" key="5">
    <source>
        <dbReference type="ARBA" id="ARBA00022741"/>
    </source>
</evidence>
<feature type="binding site" evidence="11">
    <location>
        <position position="225"/>
    </location>
    <ligand>
        <name>substrate</name>
    </ligand>
</feature>
<keyword evidence="6 11" id="KW-0418">Kinase</keyword>
<feature type="binding site" evidence="11">
    <location>
        <position position="163"/>
    </location>
    <ligand>
        <name>Mg(2+)</name>
        <dbReference type="ChEBI" id="CHEBI:18420"/>
    </ligand>
</feature>
<keyword evidence="7 11" id="KW-0067">ATP-binding</keyword>
<dbReference type="NCBIfam" id="NF003705">
    <property type="entry name" value="PRK05322.1"/>
    <property type="match status" value="1"/>
</dbReference>
<evidence type="ECO:0000256" key="8">
    <source>
        <dbReference type="ARBA" id="ARBA00022842"/>
    </source>
</evidence>
<feature type="binding site" evidence="11">
    <location>
        <position position="130"/>
    </location>
    <ligand>
        <name>Mg(2+)</name>
        <dbReference type="ChEBI" id="CHEBI:18420"/>
    </ligand>
</feature>
<reference evidence="16" key="2">
    <citation type="submission" date="2021-04" db="EMBL/GenBank/DDBJ databases">
        <authorList>
            <person name="Gilroy R."/>
        </authorList>
    </citation>
    <scope>NUCLEOTIDE SEQUENCE</scope>
    <source>
        <strain evidence="16">ChiBcec6-4105</strain>
    </source>
</reference>
<evidence type="ECO:0000259" key="14">
    <source>
        <dbReference type="Pfam" id="PF08544"/>
    </source>
</evidence>
<evidence type="ECO:0000313" key="17">
    <source>
        <dbReference type="Proteomes" id="UP000823892"/>
    </source>
</evidence>
<dbReference type="GO" id="GO:0005524">
    <property type="term" value="F:ATP binding"/>
    <property type="evidence" value="ECO:0007669"/>
    <property type="project" value="UniProtKB-UniRule"/>
</dbReference>
<evidence type="ECO:0000256" key="9">
    <source>
        <dbReference type="ARBA" id="ARBA00023144"/>
    </source>
</evidence>
<dbReference type="EMBL" id="DWUY01000271">
    <property type="protein sequence ID" value="HJD29692.1"/>
    <property type="molecule type" value="Genomic_DNA"/>
</dbReference>
<dbReference type="Proteomes" id="UP000823892">
    <property type="component" value="Unassembled WGS sequence"/>
</dbReference>
<dbReference type="FunFam" id="3.30.70.890:FF:000001">
    <property type="entry name" value="Galactokinase"/>
    <property type="match status" value="1"/>
</dbReference>
<dbReference type="EC" id="2.7.1.6" evidence="11 12"/>
<accession>A0A9D2QWV2</accession>
<dbReference type="InterPro" id="IPR019741">
    <property type="entry name" value="Galactokinase_CS"/>
</dbReference>
<reference evidence="16" key="1">
    <citation type="journal article" date="2021" name="PeerJ">
        <title>Extensive microbial diversity within the chicken gut microbiome revealed by metagenomics and culture.</title>
        <authorList>
            <person name="Gilroy R."/>
            <person name="Ravi A."/>
            <person name="Getino M."/>
            <person name="Pursley I."/>
            <person name="Horton D.L."/>
            <person name="Alikhan N.F."/>
            <person name="Baker D."/>
            <person name="Gharbi K."/>
            <person name="Hall N."/>
            <person name="Watson M."/>
            <person name="Adriaenssens E.M."/>
            <person name="Foster-Nyarko E."/>
            <person name="Jarju S."/>
            <person name="Secka A."/>
            <person name="Antonio M."/>
            <person name="Oren A."/>
            <person name="Chaudhuri R.R."/>
            <person name="La Ragione R."/>
            <person name="Hildebrand F."/>
            <person name="Pallen M.J."/>
        </authorList>
    </citation>
    <scope>NUCLEOTIDE SEQUENCE</scope>
    <source>
        <strain evidence="16">ChiBcec6-4105</strain>
    </source>
</reference>
<evidence type="ECO:0000256" key="6">
    <source>
        <dbReference type="ARBA" id="ARBA00022777"/>
    </source>
</evidence>
<dbReference type="FunFam" id="3.30.230.10:FF:000017">
    <property type="entry name" value="Galactokinase"/>
    <property type="match status" value="1"/>
</dbReference>
<dbReference type="NCBIfam" id="TIGR00131">
    <property type="entry name" value="gal_kin"/>
    <property type="match status" value="1"/>
</dbReference>
<dbReference type="InterPro" id="IPR006206">
    <property type="entry name" value="Mevalonate/galactokinase"/>
</dbReference>
<dbReference type="SUPFAM" id="SSF54211">
    <property type="entry name" value="Ribosomal protein S5 domain 2-like"/>
    <property type="match status" value="1"/>
</dbReference>
<feature type="domain" description="Galactokinase N-terminal" evidence="15">
    <location>
        <begin position="7"/>
        <end position="57"/>
    </location>
</feature>
<feature type="active site" description="Proton acceptor" evidence="11">
    <location>
        <position position="175"/>
    </location>
</feature>
<evidence type="ECO:0000259" key="15">
    <source>
        <dbReference type="Pfam" id="PF10509"/>
    </source>
</evidence>
<feature type="binding site" evidence="11">
    <location>
        <begin position="124"/>
        <end position="130"/>
    </location>
    <ligand>
        <name>ATP</name>
        <dbReference type="ChEBI" id="CHEBI:30616"/>
    </ligand>
</feature>
<dbReference type="InterPro" id="IPR036554">
    <property type="entry name" value="GHMP_kinase_C_sf"/>
</dbReference>
<name>A0A9D2QWV2_9FIRM</name>
<evidence type="ECO:0000256" key="12">
    <source>
        <dbReference type="NCBIfam" id="TIGR00131"/>
    </source>
</evidence>
<evidence type="ECO:0000256" key="4">
    <source>
        <dbReference type="ARBA" id="ARBA00022723"/>
    </source>
</evidence>
<dbReference type="InterPro" id="IPR006203">
    <property type="entry name" value="GHMP_knse_ATP-bd_CS"/>
</dbReference>
<sequence>MQQQLVKKFQELFGEGGDIRFYFSPGRVNLIGEHTDYNGGHVFPCALTIGTYGVARKREDRKIRLYSENFSKMGVIETSLDDLVYQDSAGWTNYPKGIVWTFEEKGYPVEKGFDMLMYGNIPNGSGLSSSASVELLMGIILKDLFGYEDLTMINLALIGQYGENNFNGMNCGIMDQFAIAMGKKDHAIFLDTQNLQYEYAPIRMDGYKIVIAASNKKRRLTDSKYNERRAECEEALKDIQSVRKIQALGELTEEEFEQVKDAVKDPVCRKRAKHAVYENQRTIQAVKALKNNDLETFGKLMNESHVSLRDDYEVTGKELDTLVEAAWKQDGVIGSRMTGAGFGGCTVSIVKEEAVDAFIKNVGEIYEKEIGYGADFYVVEIGDGTRRIA</sequence>
<dbReference type="PANTHER" id="PTHR10457:SF7">
    <property type="entry name" value="GALACTOKINASE-RELATED"/>
    <property type="match status" value="1"/>
</dbReference>
<feature type="binding site" evidence="11">
    <location>
        <begin position="33"/>
        <end position="36"/>
    </location>
    <ligand>
        <name>substrate</name>
    </ligand>
</feature>
<dbReference type="AlphaFoldDB" id="A0A9D2QWV2"/>
<dbReference type="InterPro" id="IPR000705">
    <property type="entry name" value="Galactokinase"/>
</dbReference>
<feature type="domain" description="GHMP kinase N-terminal" evidence="13">
    <location>
        <begin position="93"/>
        <end position="183"/>
    </location>
</feature>
<keyword evidence="2 11" id="KW-0963">Cytoplasm</keyword>
<dbReference type="SUPFAM" id="SSF55060">
    <property type="entry name" value="GHMP Kinase, C-terminal domain"/>
    <property type="match status" value="1"/>
</dbReference>
<dbReference type="PROSITE" id="PS00627">
    <property type="entry name" value="GHMP_KINASES_ATP"/>
    <property type="match status" value="1"/>
</dbReference>
<dbReference type="Pfam" id="PF10509">
    <property type="entry name" value="GalKase_gal_bdg"/>
    <property type="match status" value="1"/>
</dbReference>
<evidence type="ECO:0000256" key="3">
    <source>
        <dbReference type="ARBA" id="ARBA00022679"/>
    </source>
</evidence>
<organism evidence="16 17">
    <name type="scientific">Candidatus Blautia avicola</name>
    <dbReference type="NCBI Taxonomy" id="2838483"/>
    <lineage>
        <taxon>Bacteria</taxon>
        <taxon>Bacillati</taxon>
        <taxon>Bacillota</taxon>
        <taxon>Clostridia</taxon>
        <taxon>Lachnospirales</taxon>
        <taxon>Lachnospiraceae</taxon>
        <taxon>Blautia</taxon>
    </lineage>
</organism>
<keyword evidence="4 11" id="KW-0479">Metal-binding</keyword>
<keyword evidence="3 11" id="KW-0808">Transferase</keyword>
<dbReference type="InterPro" id="IPR013750">
    <property type="entry name" value="GHMP_kinase_C_dom"/>
</dbReference>
<dbReference type="InterPro" id="IPR020568">
    <property type="entry name" value="Ribosomal_Su5_D2-typ_SF"/>
</dbReference>
<evidence type="ECO:0000256" key="11">
    <source>
        <dbReference type="HAMAP-Rule" id="MF_00246"/>
    </source>
</evidence>
<evidence type="ECO:0000256" key="2">
    <source>
        <dbReference type="ARBA" id="ARBA00022490"/>
    </source>
</evidence>
<dbReference type="PRINTS" id="PR00959">
    <property type="entry name" value="MEVGALKINASE"/>
</dbReference>
<dbReference type="GO" id="GO:0000287">
    <property type="term" value="F:magnesium ion binding"/>
    <property type="evidence" value="ECO:0007669"/>
    <property type="project" value="UniProtKB-UniRule"/>
</dbReference>
<comment type="similarity">
    <text evidence="1 11">Belongs to the GHMP kinase family. GalK subfamily.</text>
</comment>
<dbReference type="Gene3D" id="3.30.230.10">
    <property type="match status" value="1"/>
</dbReference>
<keyword evidence="9 11" id="KW-0299">Galactose metabolism</keyword>
<comment type="catalytic activity">
    <reaction evidence="11">
        <text>alpha-D-galactose + ATP = alpha-D-galactose 1-phosphate + ADP + H(+)</text>
        <dbReference type="Rhea" id="RHEA:13553"/>
        <dbReference type="ChEBI" id="CHEBI:15378"/>
        <dbReference type="ChEBI" id="CHEBI:28061"/>
        <dbReference type="ChEBI" id="CHEBI:30616"/>
        <dbReference type="ChEBI" id="CHEBI:58336"/>
        <dbReference type="ChEBI" id="CHEBI:456216"/>
        <dbReference type="EC" id="2.7.1.6"/>
    </reaction>
</comment>
<dbReference type="PANTHER" id="PTHR10457">
    <property type="entry name" value="MEVALONATE KINASE/GALACTOKINASE"/>
    <property type="match status" value="1"/>
</dbReference>
<comment type="subcellular location">
    <subcellularLocation>
        <location evidence="11">Cytoplasm</location>
    </subcellularLocation>
</comment>
<gene>
    <name evidence="11" type="primary">galK</name>
    <name evidence="16" type="ORF">H9914_11965</name>
</gene>
<comment type="caution">
    <text evidence="16">The sequence shown here is derived from an EMBL/GenBank/DDBJ whole genome shotgun (WGS) entry which is preliminary data.</text>
</comment>
<keyword evidence="5 11" id="KW-0547">Nucleotide-binding</keyword>
<evidence type="ECO:0000313" key="16">
    <source>
        <dbReference type="EMBL" id="HJD29692.1"/>
    </source>
</evidence>
<comment type="pathway">
    <text evidence="11">Carbohydrate metabolism; galactose metabolism.</text>
</comment>
<dbReference type="PRINTS" id="PR00473">
    <property type="entry name" value="GALCTOKINASE"/>
</dbReference>
<dbReference type="GO" id="GO:0006012">
    <property type="term" value="P:galactose metabolic process"/>
    <property type="evidence" value="ECO:0007669"/>
    <property type="project" value="UniProtKB-UniRule"/>
</dbReference>
<dbReference type="InterPro" id="IPR019539">
    <property type="entry name" value="GalKase_N"/>
</dbReference>
<dbReference type="PROSITE" id="PS00106">
    <property type="entry name" value="GALACTOKINASE"/>
    <property type="match status" value="1"/>
</dbReference>
<dbReference type="GO" id="GO:0005829">
    <property type="term" value="C:cytosol"/>
    <property type="evidence" value="ECO:0007669"/>
    <property type="project" value="TreeGrafter"/>
</dbReference>
<dbReference type="HAMAP" id="MF_00246">
    <property type="entry name" value="Galactokinase"/>
    <property type="match status" value="1"/>
</dbReference>
<proteinExistence type="inferred from homology"/>
<dbReference type="Pfam" id="PF00288">
    <property type="entry name" value="GHMP_kinases_N"/>
    <property type="match status" value="1"/>
</dbReference>
<feature type="domain" description="GHMP kinase C-terminal" evidence="14">
    <location>
        <begin position="285"/>
        <end position="366"/>
    </location>
</feature>
<evidence type="ECO:0000256" key="1">
    <source>
        <dbReference type="ARBA" id="ARBA00006566"/>
    </source>
</evidence>
<evidence type="ECO:0000256" key="7">
    <source>
        <dbReference type="ARBA" id="ARBA00022840"/>
    </source>
</evidence>
<dbReference type="InterPro" id="IPR014721">
    <property type="entry name" value="Ribsml_uS5_D2-typ_fold_subgr"/>
</dbReference>
<dbReference type="Gene3D" id="3.30.70.890">
    <property type="entry name" value="GHMP kinase, C-terminal domain"/>
    <property type="match status" value="1"/>
</dbReference>
<feature type="site" description="Transition state stabilizer" evidence="11">
    <location>
        <position position="27"/>
    </location>
</feature>
<dbReference type="PIRSF" id="PIRSF000530">
    <property type="entry name" value="Galactokinase"/>
    <property type="match status" value="1"/>
</dbReference>
<keyword evidence="8 11" id="KW-0460">Magnesium</keyword>
<keyword evidence="10 11" id="KW-0119">Carbohydrate metabolism</keyword>
<feature type="binding site" evidence="11">
    <location>
        <position position="67"/>
    </location>
    <ligand>
        <name>ATP</name>
        <dbReference type="ChEBI" id="CHEBI:30616"/>
    </ligand>
</feature>
<comment type="function">
    <text evidence="11">Catalyzes the transfer of the gamma-phosphate of ATP to D-galactose to form alpha-D-galactose-1-phosphate (Gal-1-P).</text>
</comment>